<dbReference type="PANTHER" id="PTHR31954">
    <property type="entry name" value="CILIA- AND FLAGELLA-ASSOCIATED PROTEIN 157"/>
    <property type="match status" value="1"/>
</dbReference>
<evidence type="ECO:0000256" key="4">
    <source>
        <dbReference type="ARBA" id="ARBA00023054"/>
    </source>
</evidence>
<protein>
    <recommendedName>
        <fullName evidence="3">Cilia- and flagella-associated protein 157</fullName>
    </recommendedName>
</protein>
<reference evidence="8" key="1">
    <citation type="submission" date="2019-06" db="EMBL/GenBank/DDBJ databases">
        <authorList>
            <consortium name="Wellcome Sanger Institute Data Sharing"/>
        </authorList>
    </citation>
    <scope>NUCLEOTIDE SEQUENCE [LARGE SCALE GENOMIC DNA]</scope>
</reference>
<comment type="similarity">
    <text evidence="2">Belongs to the CFAP157 family.</text>
</comment>
<reference evidence="8" key="2">
    <citation type="submission" date="2025-08" db="UniProtKB">
        <authorList>
            <consortium name="Ensembl"/>
        </authorList>
    </citation>
    <scope>IDENTIFICATION</scope>
</reference>
<dbReference type="GO" id="GO:0036064">
    <property type="term" value="C:ciliary basal body"/>
    <property type="evidence" value="ECO:0007669"/>
    <property type="project" value="TreeGrafter"/>
</dbReference>
<dbReference type="InParanoid" id="A0A673BUI0"/>
<evidence type="ECO:0000256" key="2">
    <source>
        <dbReference type="ARBA" id="ARBA00010841"/>
    </source>
</evidence>
<keyword evidence="4 7" id="KW-0175">Coiled coil</keyword>
<evidence type="ECO:0000256" key="5">
    <source>
        <dbReference type="ARBA" id="ARBA00023069"/>
    </source>
</evidence>
<proteinExistence type="inferred from homology"/>
<dbReference type="AlphaFoldDB" id="A0A673BUI0"/>
<evidence type="ECO:0000313" key="9">
    <source>
        <dbReference type="Proteomes" id="UP000472271"/>
    </source>
</evidence>
<dbReference type="FunCoup" id="A0A673BUI0">
    <property type="interactions" value="538"/>
</dbReference>
<evidence type="ECO:0000256" key="6">
    <source>
        <dbReference type="ARBA" id="ARBA00023273"/>
    </source>
</evidence>
<keyword evidence="9" id="KW-1185">Reference proteome</keyword>
<sequence>NKQFIHSSIRYLNSRISSLCGRYQLKCDELERQKKDFSSQYNVLEKEKRDIVEYLKCSLLEKEEEVNMLHERLENERQTAQKEQDTLQQQHRLLIQELHHRNDELAAENMTLVQKLDALEEFQKQREQLVSKMESLKNQVASQEQEHKAAIHSLEMKALLERNRLEKEMQSQAASMAAEVQHLVEQNLPEATRLAIEENKEVRSRCSQLSDHACGLLKVNTALQTRKTKLRLDVDILEQMVSDISRKSCIQKKVRPKNTESKAIITDSDHICQR</sequence>
<evidence type="ECO:0000256" key="3">
    <source>
        <dbReference type="ARBA" id="ARBA00014087"/>
    </source>
</evidence>
<dbReference type="GO" id="GO:0008017">
    <property type="term" value="F:microtubule binding"/>
    <property type="evidence" value="ECO:0007669"/>
    <property type="project" value="TreeGrafter"/>
</dbReference>
<feature type="coiled-coil region" evidence="7">
    <location>
        <begin position="20"/>
        <end position="153"/>
    </location>
</feature>
<dbReference type="PANTHER" id="PTHR31954:SF1">
    <property type="entry name" value="CILIA- AND FLAGELLA-ASSOCIATED PROTEIN 157"/>
    <property type="match status" value="1"/>
</dbReference>
<organism evidence="8 9">
    <name type="scientific">Sphaeramia orbicularis</name>
    <name type="common">orbiculate cardinalfish</name>
    <dbReference type="NCBI Taxonomy" id="375764"/>
    <lineage>
        <taxon>Eukaryota</taxon>
        <taxon>Metazoa</taxon>
        <taxon>Chordata</taxon>
        <taxon>Craniata</taxon>
        <taxon>Vertebrata</taxon>
        <taxon>Euteleostomi</taxon>
        <taxon>Actinopterygii</taxon>
        <taxon>Neopterygii</taxon>
        <taxon>Teleostei</taxon>
        <taxon>Neoteleostei</taxon>
        <taxon>Acanthomorphata</taxon>
        <taxon>Gobiaria</taxon>
        <taxon>Kurtiformes</taxon>
        <taxon>Apogonoidei</taxon>
        <taxon>Apogonidae</taxon>
        <taxon>Apogoninae</taxon>
        <taxon>Sphaeramia</taxon>
    </lineage>
</organism>
<dbReference type="InterPro" id="IPR038844">
    <property type="entry name" value="CFAP157"/>
</dbReference>
<keyword evidence="5" id="KW-0969">Cilium</keyword>
<reference evidence="8" key="3">
    <citation type="submission" date="2025-09" db="UniProtKB">
        <authorList>
            <consortium name="Ensembl"/>
        </authorList>
    </citation>
    <scope>IDENTIFICATION</scope>
</reference>
<evidence type="ECO:0000313" key="8">
    <source>
        <dbReference type="Ensembl" id="ENSSORP00005046521.1"/>
    </source>
</evidence>
<accession>A0A673BUI0</accession>
<evidence type="ECO:0000256" key="1">
    <source>
        <dbReference type="ARBA" id="ARBA00004138"/>
    </source>
</evidence>
<comment type="subcellular location">
    <subcellularLocation>
        <location evidence="1">Cell projection</location>
        <location evidence="1">Cilium</location>
    </subcellularLocation>
</comment>
<evidence type="ECO:0000256" key="7">
    <source>
        <dbReference type="SAM" id="Coils"/>
    </source>
</evidence>
<dbReference type="Proteomes" id="UP000472271">
    <property type="component" value="Chromosome 9"/>
</dbReference>
<dbReference type="Ensembl" id="ENSSORT00005047682.1">
    <property type="protein sequence ID" value="ENSSORP00005046521.1"/>
    <property type="gene ID" value="ENSSORG00005021304.1"/>
</dbReference>
<keyword evidence="6" id="KW-0966">Cell projection</keyword>
<name>A0A673BUI0_9TELE</name>
<dbReference type="GO" id="GO:0007288">
    <property type="term" value="P:sperm axoneme assembly"/>
    <property type="evidence" value="ECO:0007669"/>
    <property type="project" value="TreeGrafter"/>
</dbReference>